<dbReference type="InterPro" id="IPR032567">
    <property type="entry name" value="RTL1-rel"/>
</dbReference>
<dbReference type="PANTHER" id="PTHR15503">
    <property type="entry name" value="LDOC1 RELATED"/>
    <property type="match status" value="1"/>
</dbReference>
<dbReference type="InterPro" id="IPR005162">
    <property type="entry name" value="Retrotrans_gag_dom"/>
</dbReference>
<sequence length="142" mass="16655">KINDDETRIIMALSYMKGDKVEAWVQEVTEIFATEDLSWDDFYTRFQESFGDPAPEITARNKMKLLKQGTYTADEYVSSFDQLKRATGFNDAALVERFKEGLNPVLVDKIFSLPEMPTDLKEWDSWATKLDRQWRQREAEKK</sequence>
<dbReference type="AlphaFoldDB" id="A0A0C9UXY8"/>
<organism evidence="2 3">
    <name type="scientific">Sphaerobolus stellatus (strain SS14)</name>
    <dbReference type="NCBI Taxonomy" id="990650"/>
    <lineage>
        <taxon>Eukaryota</taxon>
        <taxon>Fungi</taxon>
        <taxon>Dikarya</taxon>
        <taxon>Basidiomycota</taxon>
        <taxon>Agaricomycotina</taxon>
        <taxon>Agaricomycetes</taxon>
        <taxon>Phallomycetidae</taxon>
        <taxon>Geastrales</taxon>
        <taxon>Sphaerobolaceae</taxon>
        <taxon>Sphaerobolus</taxon>
    </lineage>
</organism>
<evidence type="ECO:0000259" key="1">
    <source>
        <dbReference type="Pfam" id="PF03732"/>
    </source>
</evidence>
<feature type="non-terminal residue" evidence="2">
    <location>
        <position position="1"/>
    </location>
</feature>
<dbReference type="PANTHER" id="PTHR15503:SF22">
    <property type="entry name" value="TRANSPOSON TY3-I GAG POLYPROTEIN"/>
    <property type="match status" value="1"/>
</dbReference>
<reference evidence="2 3" key="1">
    <citation type="submission" date="2014-06" db="EMBL/GenBank/DDBJ databases">
        <title>Evolutionary Origins and Diversification of the Mycorrhizal Mutualists.</title>
        <authorList>
            <consortium name="DOE Joint Genome Institute"/>
            <consortium name="Mycorrhizal Genomics Consortium"/>
            <person name="Kohler A."/>
            <person name="Kuo A."/>
            <person name="Nagy L.G."/>
            <person name="Floudas D."/>
            <person name="Copeland A."/>
            <person name="Barry K.W."/>
            <person name="Cichocki N."/>
            <person name="Veneault-Fourrey C."/>
            <person name="LaButti K."/>
            <person name="Lindquist E.A."/>
            <person name="Lipzen A."/>
            <person name="Lundell T."/>
            <person name="Morin E."/>
            <person name="Murat C."/>
            <person name="Riley R."/>
            <person name="Ohm R."/>
            <person name="Sun H."/>
            <person name="Tunlid A."/>
            <person name="Henrissat B."/>
            <person name="Grigoriev I.V."/>
            <person name="Hibbett D.S."/>
            <person name="Martin F."/>
        </authorList>
    </citation>
    <scope>NUCLEOTIDE SEQUENCE [LARGE SCALE GENOMIC DNA]</scope>
    <source>
        <strain evidence="2 3">SS14</strain>
    </source>
</reference>
<dbReference type="OrthoDB" id="3033280at2759"/>
<keyword evidence="3" id="KW-1185">Reference proteome</keyword>
<dbReference type="Proteomes" id="UP000054279">
    <property type="component" value="Unassembled WGS sequence"/>
</dbReference>
<name>A0A0C9UXY8_SPHS4</name>
<evidence type="ECO:0000313" key="2">
    <source>
        <dbReference type="EMBL" id="KIJ39764.1"/>
    </source>
</evidence>
<dbReference type="Pfam" id="PF03732">
    <property type="entry name" value="Retrotrans_gag"/>
    <property type="match status" value="1"/>
</dbReference>
<evidence type="ECO:0000313" key="3">
    <source>
        <dbReference type="Proteomes" id="UP000054279"/>
    </source>
</evidence>
<feature type="domain" description="Retrotransposon gag" evidence="1">
    <location>
        <begin position="22"/>
        <end position="104"/>
    </location>
</feature>
<dbReference type="EMBL" id="KN837149">
    <property type="protein sequence ID" value="KIJ39764.1"/>
    <property type="molecule type" value="Genomic_DNA"/>
</dbReference>
<dbReference type="HOGENOM" id="CLU_1820504_0_0_1"/>
<gene>
    <name evidence="2" type="ORF">M422DRAFT_124503</name>
</gene>
<protein>
    <recommendedName>
        <fullName evidence="1">Retrotransposon gag domain-containing protein</fullName>
    </recommendedName>
</protein>
<proteinExistence type="predicted"/>
<accession>A0A0C9UXY8</accession>
<feature type="non-terminal residue" evidence="2">
    <location>
        <position position="142"/>
    </location>
</feature>